<evidence type="ECO:0000313" key="2">
    <source>
        <dbReference type="EMBL" id="CDP38349.1"/>
    </source>
</evidence>
<gene>
    <name evidence="2" type="ORF">GNLVRS02_ARAD1D32692g</name>
</gene>
<dbReference type="EMBL" id="HG937694">
    <property type="protein sequence ID" value="CDP38349.1"/>
    <property type="molecule type" value="Genomic_DNA"/>
</dbReference>
<organism evidence="2">
    <name type="scientific">Blastobotrys adeninivorans</name>
    <name type="common">Yeast</name>
    <name type="synonym">Arxula adeninivorans</name>
    <dbReference type="NCBI Taxonomy" id="409370"/>
    <lineage>
        <taxon>Eukaryota</taxon>
        <taxon>Fungi</taxon>
        <taxon>Dikarya</taxon>
        <taxon>Ascomycota</taxon>
        <taxon>Saccharomycotina</taxon>
        <taxon>Dipodascomycetes</taxon>
        <taxon>Dipodascales</taxon>
        <taxon>Trichomonascaceae</taxon>
        <taxon>Blastobotrys</taxon>
    </lineage>
</organism>
<name>A0A060TC26_BLAAD</name>
<accession>A0A060TC26</accession>
<dbReference type="AlphaFoldDB" id="A0A060TC26"/>
<feature type="compositionally biased region" description="Polar residues" evidence="1">
    <location>
        <begin position="1"/>
        <end position="14"/>
    </location>
</feature>
<dbReference type="PhylomeDB" id="A0A060TC26"/>
<feature type="region of interest" description="Disordered" evidence="1">
    <location>
        <begin position="1"/>
        <end position="20"/>
    </location>
</feature>
<proteinExistence type="predicted"/>
<sequence>MSTSGVTRNSSTEEPSPLPVAEESVKYIRALFQETDPDSPALDPQRYKVLTYGGDSDFAIIIKTIEDIIDQQQFSSVFAGDFVIIIYNGRDIEERVIDHLESVDVKYTCLSGPGDCLILTIATDPHAAATYFCSEAMSDILFTTNLMAPSEIYFHIRDAIQNRISNDAVYREPQLFEPQLHEGSKQFLEQQLQNLRQLLRSELQRLLPALPEQPLDAVNHMLNDLLNNMDAVVKGNSGISAQNSIRRPLEKSNLIRELRKQLSNKPQSNLWRLIQSQLGSGRFILPSGSSSIPIYIYNAQSICERLFKSKESERMAFLLSKKDRGGNYHGSKIPDYSVCPAYFNYVRCVLDRPFIPSITVEVGQSCNIGKVLVDCVFTIMGTRFQIDAAYGVDLHVDRAKKMLEYIDVYHFDASLETLVKIRDELGGRDKATVSMVIKHKAQLKYNDLRVLELLRDWEKSGNTDEESYRQLFRSFSELKVLGSLPYGMPLGGNRQAPKLAAMNLLDSYRRYTDHMLDQEKSEYDEILTECRNIVDQYMELEGTDINEKQFVREGETTLIQHIFERRKLTRVDENSTEPMLFPMKCFTGIRLTSEESISLSPMQLHDWFDQVVMSFRDYSVDDIEVSLPLRRDFIRGDCVQDVAIMNYPHVPSDEAAAELERAYRNSPDGFVELRVKVRYVFIERQLKNWNIQPERTEYGNQVLFIHEHSKRYPNRKDQSPPTGSHESQKRDHSSPSSSGQDQNEGPIAAQSVTYGAENLRTKMRKLGSTVKAKLTFSNTQD</sequence>
<feature type="region of interest" description="Disordered" evidence="1">
    <location>
        <begin position="709"/>
        <end position="756"/>
    </location>
</feature>
<reference evidence="2" key="1">
    <citation type="submission" date="2014-02" db="EMBL/GenBank/DDBJ databases">
        <authorList>
            <person name="Genoscope - CEA"/>
        </authorList>
    </citation>
    <scope>NUCLEOTIDE SEQUENCE</scope>
    <source>
        <strain evidence="2">LS3</strain>
    </source>
</reference>
<evidence type="ECO:0000256" key="1">
    <source>
        <dbReference type="SAM" id="MobiDB-lite"/>
    </source>
</evidence>
<protein>
    <submittedName>
        <fullName evidence="2">ARAD1D32692p</fullName>
    </submittedName>
</protein>
<reference evidence="2" key="2">
    <citation type="submission" date="2014-06" db="EMBL/GenBank/DDBJ databases">
        <title>The complete genome of Blastobotrys (Arxula) adeninivorans LS3 - a yeast of biotechnological interest.</title>
        <authorList>
            <person name="Kunze G."/>
            <person name="Gaillardin C."/>
            <person name="Czernicka M."/>
            <person name="Durrens P."/>
            <person name="Martin T."/>
            <person name="Boer E."/>
            <person name="Gabaldon T."/>
            <person name="Cruz J."/>
            <person name="Talla E."/>
            <person name="Marck C."/>
            <person name="Goffeau A."/>
            <person name="Barbe V."/>
            <person name="Baret P."/>
            <person name="Baronian K."/>
            <person name="Beier S."/>
            <person name="Bleykasten C."/>
            <person name="Bode R."/>
            <person name="Casaregola S."/>
            <person name="Despons L."/>
            <person name="Fairhead C."/>
            <person name="Giersberg M."/>
            <person name="Gierski P."/>
            <person name="Hahnel U."/>
            <person name="Hartmann A."/>
            <person name="Jankowska D."/>
            <person name="Jubin C."/>
            <person name="Jung P."/>
            <person name="Lafontaine I."/>
            <person name="Leh-Louis V."/>
            <person name="Lemaire M."/>
            <person name="Marcet-Houben M."/>
            <person name="Mascher M."/>
            <person name="Morel G."/>
            <person name="Richard G.-F."/>
            <person name="Riechen J."/>
            <person name="Sacerdot C."/>
            <person name="Sarkar A."/>
            <person name="Savel G."/>
            <person name="Schacherer J."/>
            <person name="Sherman D."/>
            <person name="Straub M.-L."/>
            <person name="Stein N."/>
            <person name="Thierry A."/>
            <person name="Trautwein-Schult A."/>
            <person name="Westhof E."/>
            <person name="Worch S."/>
            <person name="Dujon B."/>
            <person name="Souciet J.-L."/>
            <person name="Wincker P."/>
            <person name="Scholz U."/>
            <person name="Neuveglise N."/>
        </authorList>
    </citation>
    <scope>NUCLEOTIDE SEQUENCE</scope>
    <source>
        <strain evidence="2">LS3</strain>
    </source>
</reference>
<feature type="compositionally biased region" description="Polar residues" evidence="1">
    <location>
        <begin position="734"/>
        <end position="743"/>
    </location>
</feature>